<dbReference type="Proteomes" id="UP001341840">
    <property type="component" value="Unassembled WGS sequence"/>
</dbReference>
<evidence type="ECO:0000313" key="1">
    <source>
        <dbReference type="EMBL" id="MED6211582.1"/>
    </source>
</evidence>
<proteinExistence type="predicted"/>
<reference evidence="1 2" key="1">
    <citation type="journal article" date="2023" name="Plants (Basel)">
        <title>Bridging the Gap: Combining Genomics and Transcriptomics Approaches to Understand Stylosanthes scabra, an Orphan Legume from the Brazilian Caatinga.</title>
        <authorList>
            <person name="Ferreira-Neto J.R.C."/>
            <person name="da Silva M.D."/>
            <person name="Binneck E."/>
            <person name="de Melo N.F."/>
            <person name="da Silva R.H."/>
            <person name="de Melo A.L.T.M."/>
            <person name="Pandolfi V."/>
            <person name="Bustamante F.O."/>
            <person name="Brasileiro-Vidal A.C."/>
            <person name="Benko-Iseppon A.M."/>
        </authorList>
    </citation>
    <scope>NUCLEOTIDE SEQUENCE [LARGE SCALE GENOMIC DNA]</scope>
    <source>
        <tissue evidence="1">Leaves</tissue>
    </source>
</reference>
<sequence length="72" mass="8649">MDLDFRMEEDLRDWEMEELRSLIRILSKVNMRREEVDSWVWEFDKKGGVNFLYWFLPGVAVAFETGSSCLIL</sequence>
<accession>A0ABU6YP98</accession>
<evidence type="ECO:0000313" key="2">
    <source>
        <dbReference type="Proteomes" id="UP001341840"/>
    </source>
</evidence>
<dbReference type="EMBL" id="JASCZI010242606">
    <property type="protein sequence ID" value="MED6211582.1"/>
    <property type="molecule type" value="Genomic_DNA"/>
</dbReference>
<name>A0ABU6YP98_9FABA</name>
<protein>
    <submittedName>
        <fullName evidence="1">Uncharacterized protein</fullName>
    </submittedName>
</protein>
<gene>
    <name evidence="1" type="ORF">PIB30_075148</name>
</gene>
<comment type="caution">
    <text evidence="1">The sequence shown here is derived from an EMBL/GenBank/DDBJ whole genome shotgun (WGS) entry which is preliminary data.</text>
</comment>
<keyword evidence="2" id="KW-1185">Reference proteome</keyword>
<organism evidence="1 2">
    <name type="scientific">Stylosanthes scabra</name>
    <dbReference type="NCBI Taxonomy" id="79078"/>
    <lineage>
        <taxon>Eukaryota</taxon>
        <taxon>Viridiplantae</taxon>
        <taxon>Streptophyta</taxon>
        <taxon>Embryophyta</taxon>
        <taxon>Tracheophyta</taxon>
        <taxon>Spermatophyta</taxon>
        <taxon>Magnoliopsida</taxon>
        <taxon>eudicotyledons</taxon>
        <taxon>Gunneridae</taxon>
        <taxon>Pentapetalae</taxon>
        <taxon>rosids</taxon>
        <taxon>fabids</taxon>
        <taxon>Fabales</taxon>
        <taxon>Fabaceae</taxon>
        <taxon>Papilionoideae</taxon>
        <taxon>50 kb inversion clade</taxon>
        <taxon>dalbergioids sensu lato</taxon>
        <taxon>Dalbergieae</taxon>
        <taxon>Pterocarpus clade</taxon>
        <taxon>Stylosanthes</taxon>
    </lineage>
</organism>